<keyword evidence="7" id="KW-1185">Reference proteome</keyword>
<feature type="domain" description="Carbohydrate kinase FGGY C-terminal" evidence="5">
    <location>
        <begin position="268"/>
        <end position="451"/>
    </location>
</feature>
<dbReference type="EMBL" id="CP024200">
    <property type="protein sequence ID" value="AUG55627.1"/>
    <property type="molecule type" value="Genomic_DNA"/>
</dbReference>
<accession>A0ABN5FQ88</accession>
<reference evidence="6 7" key="1">
    <citation type="submission" date="2017-10" db="EMBL/GenBank/DDBJ databases">
        <title>Biodiversity and function of Thalassospira species in the particle-attached aromatic-hydrocarbon-degrading consortia from the surface seawater of the China South Sea.</title>
        <authorList>
            <person name="Dong C."/>
            <person name="Liu R."/>
            <person name="Shao Z."/>
        </authorList>
    </citation>
    <scope>NUCLEOTIDE SEQUENCE [LARGE SCALE GENOMIC DNA]</scope>
    <source>
        <strain evidence="6 7">CSC3H3</strain>
        <plasmid evidence="7">pcsc3h3</plasmid>
    </source>
</reference>
<evidence type="ECO:0000259" key="5">
    <source>
        <dbReference type="Pfam" id="PF21546"/>
    </source>
</evidence>
<dbReference type="PANTHER" id="PTHR43095">
    <property type="entry name" value="SUGAR KINASE"/>
    <property type="match status" value="1"/>
</dbReference>
<evidence type="ECO:0000313" key="7">
    <source>
        <dbReference type="Proteomes" id="UP000233458"/>
    </source>
</evidence>
<dbReference type="InterPro" id="IPR018484">
    <property type="entry name" value="FGGY_N"/>
</dbReference>
<keyword evidence="6" id="KW-0614">Plasmid</keyword>
<comment type="similarity">
    <text evidence="1">Belongs to the FGGY kinase family.</text>
</comment>
<dbReference type="GO" id="GO:0016301">
    <property type="term" value="F:kinase activity"/>
    <property type="evidence" value="ECO:0007669"/>
    <property type="project" value="UniProtKB-KW"/>
</dbReference>
<dbReference type="Gene3D" id="3.30.420.40">
    <property type="match status" value="2"/>
</dbReference>
<name>A0ABN5FQ88_9PROT</name>
<dbReference type="InterPro" id="IPR050406">
    <property type="entry name" value="FGGY_Carb_Kinase"/>
</dbReference>
<dbReference type="Proteomes" id="UP000233458">
    <property type="component" value="Plasmid pCSC3H3"/>
</dbReference>
<organism evidence="6 7">
    <name type="scientific">Thalassospira marina</name>
    <dbReference type="NCBI Taxonomy" id="2048283"/>
    <lineage>
        <taxon>Bacteria</taxon>
        <taxon>Pseudomonadati</taxon>
        <taxon>Pseudomonadota</taxon>
        <taxon>Alphaproteobacteria</taxon>
        <taxon>Rhodospirillales</taxon>
        <taxon>Thalassospiraceae</taxon>
        <taxon>Thalassospira</taxon>
    </lineage>
</organism>
<geneLocation type="plasmid" evidence="7">
    <name>pcsc3h3</name>
</geneLocation>
<sequence>MPNTDIAKHNGLATVAVIDIGKTNIKLSAVTAQGKVLETYSITNTTLPAPPWRHHDLAGIGAWICETLAILCRQHQAIERIVTSGHGSSGILVGDLDNPADPELSTGAVLPMIDYEQTVPVEINDHYAALAGDYFDRGSAIMMGATHQARQLYWMEKTHPKQFQNAKWFLGMPQYWGWRLGGAAVSEVTYLGAQSQLWNTVRKSWSPIVAHQKWEHLMAPFAPAWQVIGRIQPELAKRFNFPKPLEILAGIHDSSANFYRYQAAGWGDATVISTGTWIVGLSRNTPPEDLKEHHGMTLNADVFGRPIGGVLTMGGKEYAHLMALEQAPHMPASPRQLSAIIKGGIMALPSFGKEEGLFPGSAGNGRITNLVNSLSKEPGFYSSLAVLYAALLTVECLDALKCHDRVVLDGSFLNDPLYASLVAAMRPDAGTFYNLDTYGVASGAALLATHEQTSSQPQVSLQQPEQFACPELIAYARKWRQQAHTKPDNT</sequence>
<gene>
    <name evidence="6" type="ORF">CSC3H3_22515</name>
</gene>
<evidence type="ECO:0000313" key="6">
    <source>
        <dbReference type="EMBL" id="AUG55627.1"/>
    </source>
</evidence>
<keyword evidence="3 6" id="KW-0418">Kinase</keyword>
<feature type="domain" description="Carbohydrate kinase FGGY N-terminal" evidence="4">
    <location>
        <begin position="16"/>
        <end position="256"/>
    </location>
</feature>
<evidence type="ECO:0000256" key="3">
    <source>
        <dbReference type="ARBA" id="ARBA00022777"/>
    </source>
</evidence>
<evidence type="ECO:0000256" key="1">
    <source>
        <dbReference type="ARBA" id="ARBA00009156"/>
    </source>
</evidence>
<evidence type="ECO:0000259" key="4">
    <source>
        <dbReference type="Pfam" id="PF00370"/>
    </source>
</evidence>
<proteinExistence type="inferred from homology"/>
<dbReference type="InterPro" id="IPR049382">
    <property type="entry name" value="FGGY_C_2"/>
</dbReference>
<evidence type="ECO:0000256" key="2">
    <source>
        <dbReference type="ARBA" id="ARBA00022679"/>
    </source>
</evidence>
<dbReference type="SUPFAM" id="SSF53067">
    <property type="entry name" value="Actin-like ATPase domain"/>
    <property type="match status" value="2"/>
</dbReference>
<dbReference type="Pfam" id="PF00370">
    <property type="entry name" value="FGGY_N"/>
    <property type="match status" value="1"/>
</dbReference>
<keyword evidence="2" id="KW-0808">Transferase</keyword>
<dbReference type="InterPro" id="IPR043129">
    <property type="entry name" value="ATPase_NBD"/>
</dbReference>
<dbReference type="Pfam" id="PF21546">
    <property type="entry name" value="FGGY_C_2"/>
    <property type="match status" value="1"/>
</dbReference>
<protein>
    <submittedName>
        <fullName evidence="6">Carbohydrate kinase</fullName>
    </submittedName>
</protein>
<dbReference type="RefSeq" id="WP_101286628.1">
    <property type="nucleotide sequence ID" value="NZ_CP024200.1"/>
</dbReference>